<reference evidence="2 3" key="2">
    <citation type="submission" date="2019-10" db="EMBL/GenBank/DDBJ databases">
        <title>Evolutionary dynamics of vancomycin-resistant Enterococcus faecium during gastrointestinal tract colonization and bloodstream infection in immunocompromised pediatric patients.</title>
        <authorList>
            <person name="Chilambi G.S."/>
            <person name="Nordstrom H.R."/>
            <person name="Evans D.R."/>
            <person name="Ferrolino J."/>
            <person name="Hayden R.T."/>
            <person name="Maron G.M."/>
            <person name="Vo A.N."/>
            <person name="Gilmore M.S."/>
            <person name="Wolf J."/>
            <person name="Rosch J.W."/>
            <person name="Van Tyne D."/>
        </authorList>
    </citation>
    <scope>NUCLEOTIDE SEQUENCE [LARGE SCALE GENOMIC DNA]</scope>
    <source>
        <strain evidence="2 3">VRECG27</strain>
    </source>
</reference>
<proteinExistence type="predicted"/>
<protein>
    <submittedName>
        <fullName evidence="1">Uncharacterized protein</fullName>
    </submittedName>
</protein>
<evidence type="ECO:0000313" key="3">
    <source>
        <dbReference type="Proteomes" id="UP000469871"/>
    </source>
</evidence>
<evidence type="ECO:0000313" key="1">
    <source>
        <dbReference type="EMBL" id="BBI39488.1"/>
    </source>
</evidence>
<reference evidence="1" key="1">
    <citation type="submission" date="2019-02" db="EMBL/GenBank/DDBJ databases">
        <title>Complete Genome Sequence of vanD5-typed vancomycin-resistant Enterococcus faecium in Sapporo, Japan.</title>
        <authorList>
            <person name="Sato T."/>
            <person name="Wada T."/>
            <person name="Shinagawa M."/>
            <person name="Fukushima Y."/>
            <person name="Nakajima C."/>
            <person name="Suzuki Y."/>
            <person name="Takahashi S."/>
            <person name="Yokota S."/>
        </authorList>
    </citation>
    <scope>NUCLEOTIDE SEQUENCE</scope>
    <source>
        <strain evidence="1">SMVRE20</strain>
    </source>
</reference>
<dbReference type="Proteomes" id="UP000469871">
    <property type="component" value="Unassembled WGS sequence"/>
</dbReference>
<dbReference type="EMBL" id="AP019408">
    <property type="protein sequence ID" value="BBI39488.1"/>
    <property type="molecule type" value="Genomic_DNA"/>
</dbReference>
<evidence type="ECO:0000313" key="2">
    <source>
        <dbReference type="EMBL" id="KAB7575833.1"/>
    </source>
</evidence>
<dbReference type="EMBL" id="WEFP01000001">
    <property type="protein sequence ID" value="KAB7575833.1"/>
    <property type="molecule type" value="Genomic_DNA"/>
</dbReference>
<dbReference type="AlphaFoldDB" id="A0A455TVW0"/>
<name>A0A455TVW0_ENTFC</name>
<dbReference type="RefSeq" id="WP_002340450.1">
    <property type="nucleotide sequence ID" value="NZ_BTRO01000020.1"/>
</dbReference>
<organism evidence="1">
    <name type="scientific">Enterococcus faecium</name>
    <name type="common">Streptococcus faecium</name>
    <dbReference type="NCBI Taxonomy" id="1352"/>
    <lineage>
        <taxon>Bacteria</taxon>
        <taxon>Bacillati</taxon>
        <taxon>Bacillota</taxon>
        <taxon>Bacilli</taxon>
        <taxon>Lactobacillales</taxon>
        <taxon>Enterococcaceae</taxon>
        <taxon>Enterococcus</taxon>
    </lineage>
</organism>
<sequence>MEHLSDCFGKMKIVTTSCAREYFKDDLDKSEYSCFVDSRAAMFFAMGQALAKRRNVVVMLADELTSCYTALTECAFQQVDLIVFAFQTVRHEIDLASLKNCGCNLINCSAQDDIDRVVSNTKGLNQTTVIKINMNCESDKDHICEYIDLPDIPVFFHGSLYSPASKKKYEQYGQVSKYLGYLVGGKDAILIISHNEFLNDISVWINYYSFGEIQPKIIIFDSPNDYQYKWLCDLECSVAHSTNRFLSEDLALLQNNGISIVLRGDNYDIVS</sequence>
<accession>A0A455TVW0</accession>
<gene>
    <name evidence="2" type="ORF">GBM73_00140</name>
    <name evidence="1" type="ORF">SMVRE20_01818</name>
</gene>